<evidence type="ECO:0000313" key="3">
    <source>
        <dbReference type="EMBL" id="PQO37329.1"/>
    </source>
</evidence>
<dbReference type="PANTHER" id="PTHR38599:SF1">
    <property type="entry name" value="CUPIN DOMAIN PROTEIN (AFU_ORTHOLOGUE AFUA_3G13620)"/>
    <property type="match status" value="1"/>
</dbReference>
<dbReference type="PANTHER" id="PTHR38599">
    <property type="entry name" value="CUPIN DOMAIN PROTEIN (AFU_ORTHOLOGUE AFUA_3G13620)"/>
    <property type="match status" value="1"/>
</dbReference>
<keyword evidence="1" id="KW-0732">Signal</keyword>
<dbReference type="EMBL" id="PUHY01000005">
    <property type="protein sequence ID" value="PQO37329.1"/>
    <property type="molecule type" value="Genomic_DNA"/>
</dbReference>
<name>A0A2S8FYS0_9BACT</name>
<dbReference type="Proteomes" id="UP000238322">
    <property type="component" value="Unassembled WGS sequence"/>
</dbReference>
<dbReference type="RefSeq" id="WP_105328580.1">
    <property type="nucleotide sequence ID" value="NZ_PUHY01000005.1"/>
</dbReference>
<gene>
    <name evidence="3" type="ORF">C5Y83_05120</name>
</gene>
<dbReference type="CDD" id="cd02234">
    <property type="entry name" value="cupin_BLR7677-like"/>
    <property type="match status" value="1"/>
</dbReference>
<feature type="chain" id="PRO_5015429275" evidence="1">
    <location>
        <begin position="20"/>
        <end position="139"/>
    </location>
</feature>
<dbReference type="InterPro" id="IPR013096">
    <property type="entry name" value="Cupin_2"/>
</dbReference>
<evidence type="ECO:0000313" key="4">
    <source>
        <dbReference type="Proteomes" id="UP000238322"/>
    </source>
</evidence>
<accession>A0A2S8FYS0</accession>
<proteinExistence type="predicted"/>
<dbReference type="OrthoDB" id="9813436at2"/>
<sequence>MRIFLLILLVGASTAIGYAAGDSTHKGERVKLIGAQDIQEKLDAHESRVSVVEVTIAPGDAGMPHRHPGPVFGYVLEGDYELGVDDKPTKIFHTGETFYEPTGCLHRVSKNPSDEKPTRLIAVVVHPRDAKELAIPDSK</sequence>
<feature type="signal peptide" evidence="1">
    <location>
        <begin position="1"/>
        <end position="19"/>
    </location>
</feature>
<evidence type="ECO:0000256" key="1">
    <source>
        <dbReference type="SAM" id="SignalP"/>
    </source>
</evidence>
<organism evidence="3 4">
    <name type="scientific">Blastopirellula marina</name>
    <dbReference type="NCBI Taxonomy" id="124"/>
    <lineage>
        <taxon>Bacteria</taxon>
        <taxon>Pseudomonadati</taxon>
        <taxon>Planctomycetota</taxon>
        <taxon>Planctomycetia</taxon>
        <taxon>Pirellulales</taxon>
        <taxon>Pirellulaceae</taxon>
        <taxon>Blastopirellula</taxon>
    </lineage>
</organism>
<dbReference type="AlphaFoldDB" id="A0A2S8FYS0"/>
<protein>
    <submittedName>
        <fullName evidence="3">Cupin domain-containing protein</fullName>
    </submittedName>
</protein>
<dbReference type="Gene3D" id="2.60.120.10">
    <property type="entry name" value="Jelly Rolls"/>
    <property type="match status" value="1"/>
</dbReference>
<dbReference type="InterPro" id="IPR014710">
    <property type="entry name" value="RmlC-like_jellyroll"/>
</dbReference>
<reference evidence="3 4" key="1">
    <citation type="submission" date="2018-02" db="EMBL/GenBank/DDBJ databases">
        <title>Comparative genomes isolates from brazilian mangrove.</title>
        <authorList>
            <person name="Araujo J.E."/>
            <person name="Taketani R.G."/>
            <person name="Silva M.C.P."/>
            <person name="Loureco M.V."/>
            <person name="Andreote F.D."/>
        </authorList>
    </citation>
    <scope>NUCLEOTIDE SEQUENCE [LARGE SCALE GENOMIC DNA]</scope>
    <source>
        <strain evidence="3 4">Hex-1 MGV</strain>
    </source>
</reference>
<comment type="caution">
    <text evidence="3">The sequence shown here is derived from an EMBL/GenBank/DDBJ whole genome shotgun (WGS) entry which is preliminary data.</text>
</comment>
<feature type="domain" description="Cupin type-2" evidence="2">
    <location>
        <begin position="53"/>
        <end position="124"/>
    </location>
</feature>
<evidence type="ECO:0000259" key="2">
    <source>
        <dbReference type="Pfam" id="PF07883"/>
    </source>
</evidence>
<dbReference type="InterPro" id="IPR011051">
    <property type="entry name" value="RmlC_Cupin_sf"/>
</dbReference>
<dbReference type="SUPFAM" id="SSF51182">
    <property type="entry name" value="RmlC-like cupins"/>
    <property type="match status" value="1"/>
</dbReference>
<dbReference type="Pfam" id="PF07883">
    <property type="entry name" value="Cupin_2"/>
    <property type="match status" value="1"/>
</dbReference>